<dbReference type="SUPFAM" id="SSF48366">
    <property type="entry name" value="Ras GEF"/>
    <property type="match status" value="1"/>
</dbReference>
<evidence type="ECO:0000256" key="2">
    <source>
        <dbReference type="PROSITE-ProRule" id="PRU00168"/>
    </source>
</evidence>
<evidence type="ECO:0000313" key="4">
    <source>
        <dbReference type="EMBL" id="WFD45909.1"/>
    </source>
</evidence>
<keyword evidence="5" id="KW-1185">Reference proteome</keyword>
<keyword evidence="4" id="KW-0131">Cell cycle</keyword>
<dbReference type="Gene3D" id="1.10.840.10">
    <property type="entry name" value="Ras guanine-nucleotide exchange factors catalytic domain"/>
    <property type="match status" value="1"/>
</dbReference>
<dbReference type="Pfam" id="PF00617">
    <property type="entry name" value="RasGEF"/>
    <property type="match status" value="1"/>
</dbReference>
<proteinExistence type="predicted"/>
<accession>A0ABY8ELZ2</accession>
<dbReference type="InterPro" id="IPR023578">
    <property type="entry name" value="Ras_GEF_dom_sf"/>
</dbReference>
<dbReference type="CDD" id="cd00155">
    <property type="entry name" value="RasGEF"/>
    <property type="match status" value="1"/>
</dbReference>
<organism evidence="4 5">
    <name type="scientific">Malassezia furfur</name>
    <name type="common">Pityriasis versicolor infection agent</name>
    <name type="synonym">Pityrosporum furfur</name>
    <dbReference type="NCBI Taxonomy" id="55194"/>
    <lineage>
        <taxon>Eukaryota</taxon>
        <taxon>Fungi</taxon>
        <taxon>Dikarya</taxon>
        <taxon>Basidiomycota</taxon>
        <taxon>Ustilaginomycotina</taxon>
        <taxon>Malasseziomycetes</taxon>
        <taxon>Malasseziales</taxon>
        <taxon>Malasseziaceae</taxon>
        <taxon>Malassezia</taxon>
    </lineage>
</organism>
<dbReference type="InterPro" id="IPR001895">
    <property type="entry name" value="RASGEF_cat_dom"/>
</dbReference>
<dbReference type="SMART" id="SM00147">
    <property type="entry name" value="RasGEF"/>
    <property type="match status" value="1"/>
</dbReference>
<sequence>MGAVPVPILPSNLKEAQFMDIHALELARQLTLMESELFMKIKTTECIKKGWTNSSQHKYRGILNTVDLHNKITCWVEETLLAEDNNRQRSLKMERFIITADHCRMLNNYSSMWAIAVALNSAAIFRLRKTWDMLEKPTRMLFEKIDTIAQASRNFAVYRDLIRTADPPCVPFCGLYTRDLTFIEDGNPDHIGSDRRVINFAKSQRVADIIFEIKAFQSVSYNIMHVPAIESYLKKNLVYRGDDQSRYERSLEIEPREQPISPEKNLSKMLRDNGFL</sequence>
<dbReference type="InterPro" id="IPR036964">
    <property type="entry name" value="RASGEF_cat_dom_sf"/>
</dbReference>
<dbReference type="Proteomes" id="UP000818624">
    <property type="component" value="Chromosome 1"/>
</dbReference>
<dbReference type="PROSITE" id="PS50009">
    <property type="entry name" value="RASGEF_CAT"/>
    <property type="match status" value="1"/>
</dbReference>
<protein>
    <submittedName>
        <fullName evidence="4">Cell division cycle- protein</fullName>
    </submittedName>
</protein>
<name>A0ABY8ELZ2_MALFU</name>
<gene>
    <name evidence="4" type="primary">CDC25</name>
    <name evidence="4" type="ORF">GLX27_000535</name>
</gene>
<dbReference type="GO" id="GO:0051301">
    <property type="term" value="P:cell division"/>
    <property type="evidence" value="ECO:0007669"/>
    <property type="project" value="UniProtKB-KW"/>
</dbReference>
<dbReference type="InterPro" id="IPR008937">
    <property type="entry name" value="Ras-like_GEF"/>
</dbReference>
<keyword evidence="1 2" id="KW-0344">Guanine-nucleotide releasing factor</keyword>
<dbReference type="EMBL" id="CP046234">
    <property type="protein sequence ID" value="WFD45909.1"/>
    <property type="molecule type" value="Genomic_DNA"/>
</dbReference>
<dbReference type="PANTHER" id="PTHR23113">
    <property type="entry name" value="GUANINE NUCLEOTIDE EXCHANGE FACTOR"/>
    <property type="match status" value="1"/>
</dbReference>
<reference evidence="4 5" key="1">
    <citation type="journal article" date="2020" name="Elife">
        <title>Loss of centromere function drives karyotype evolution in closely related Malassezia species.</title>
        <authorList>
            <person name="Sankaranarayanan S.R."/>
            <person name="Ianiri G."/>
            <person name="Coelho M.A."/>
            <person name="Reza M.H."/>
            <person name="Thimmappa B.C."/>
            <person name="Ganguly P."/>
            <person name="Vadnala R.N."/>
            <person name="Sun S."/>
            <person name="Siddharthan R."/>
            <person name="Tellgren-Roth C."/>
            <person name="Dawson T.L."/>
            <person name="Heitman J."/>
            <person name="Sanyal K."/>
        </authorList>
    </citation>
    <scope>NUCLEOTIDE SEQUENCE [LARGE SCALE GENOMIC DNA]</scope>
    <source>
        <strain evidence="4">CBS14141</strain>
    </source>
</reference>
<feature type="domain" description="Ras-GEF" evidence="3">
    <location>
        <begin position="22"/>
        <end position="256"/>
    </location>
</feature>
<keyword evidence="4" id="KW-0132">Cell division</keyword>
<evidence type="ECO:0000313" key="5">
    <source>
        <dbReference type="Proteomes" id="UP000818624"/>
    </source>
</evidence>
<dbReference type="PANTHER" id="PTHR23113:SF368">
    <property type="entry name" value="CELL DIVISION CONTROL PROTEIN 25"/>
    <property type="match status" value="1"/>
</dbReference>
<evidence type="ECO:0000256" key="1">
    <source>
        <dbReference type="ARBA" id="ARBA00022658"/>
    </source>
</evidence>
<evidence type="ECO:0000259" key="3">
    <source>
        <dbReference type="PROSITE" id="PS50009"/>
    </source>
</evidence>